<keyword evidence="4 5" id="KW-0472">Membrane</keyword>
<dbReference type="GO" id="GO:0005886">
    <property type="term" value="C:plasma membrane"/>
    <property type="evidence" value="ECO:0007669"/>
    <property type="project" value="UniProtKB-SubCell"/>
</dbReference>
<dbReference type="InterPro" id="IPR047817">
    <property type="entry name" value="ABC2_TM_bact-type"/>
</dbReference>
<sequence length="343" mass="36605">MWHRILAVLVARNREFYRDRAGLGWNVVMPLVIVVALAAIFRAGPEPVFKVGVLGEGGAASLPLLTLEHVEQVAVSDPAAARAKVERHQLDLVVDLTSEPPGYWVNDDSPNGYLAERLLLGGQGDAPAEAGPALEVERRAVSGAAVRYIDWVLPGVLALNLMFSSLWGVGWVIVRYRKNGVLRRLSATPLRAAEFLVAQVLSRLLVVLGSTLVVYLGASVLIDVPMHGSYLALALVFACGALAMISLGLIVAARLRTEELADGVLNLLVWPMMLLSGVWFSLEGTSALAQAVAPLLPLTHVVDAARAVMIDGAGVVTVLPELGILLAFAAALLAIAARLFRWE</sequence>
<dbReference type="InterPro" id="IPR052902">
    <property type="entry name" value="ABC-2_transporter"/>
</dbReference>
<feature type="transmembrane region" description="Helical" evidence="5">
    <location>
        <begin position="195"/>
        <end position="218"/>
    </location>
</feature>
<keyword evidence="3 5" id="KW-1133">Transmembrane helix</keyword>
<evidence type="ECO:0000256" key="4">
    <source>
        <dbReference type="ARBA" id="ARBA00023136"/>
    </source>
</evidence>
<dbReference type="InterPro" id="IPR013525">
    <property type="entry name" value="ABC2_TM"/>
</dbReference>
<comment type="caution">
    <text evidence="7">The sequence shown here is derived from an EMBL/GenBank/DDBJ whole genome shotgun (WGS) entry which is preliminary data.</text>
</comment>
<dbReference type="GO" id="GO:0140359">
    <property type="term" value="F:ABC-type transporter activity"/>
    <property type="evidence" value="ECO:0007669"/>
    <property type="project" value="InterPro"/>
</dbReference>
<evidence type="ECO:0000256" key="5">
    <source>
        <dbReference type="SAM" id="Phobius"/>
    </source>
</evidence>
<protein>
    <submittedName>
        <fullName evidence="7">ABC-type multidrug transport system permease subunit</fullName>
    </submittedName>
</protein>
<evidence type="ECO:0000256" key="2">
    <source>
        <dbReference type="ARBA" id="ARBA00022692"/>
    </source>
</evidence>
<name>A0A4R4AA10_MARGR</name>
<evidence type="ECO:0000313" key="7">
    <source>
        <dbReference type="EMBL" id="TCW35584.1"/>
    </source>
</evidence>
<keyword evidence="2 5" id="KW-0812">Transmembrane</keyword>
<reference evidence="7 8" key="1">
    <citation type="submission" date="2019-03" db="EMBL/GenBank/DDBJ databases">
        <title>Genomic Encyclopedia of Type Strains, Phase IV (KMG-IV): sequencing the most valuable type-strain genomes for metagenomic binning, comparative biology and taxonomic classification.</title>
        <authorList>
            <person name="Goeker M."/>
        </authorList>
    </citation>
    <scope>NUCLEOTIDE SEQUENCE [LARGE SCALE GENOMIC DNA]</scope>
    <source>
        <strain evidence="7 8">DSM 203</strain>
    </source>
</reference>
<gene>
    <name evidence="7" type="ORF">EDC29_106152</name>
</gene>
<proteinExistence type="predicted"/>
<feature type="transmembrane region" description="Helical" evidence="5">
    <location>
        <begin position="230"/>
        <end position="252"/>
    </location>
</feature>
<feature type="transmembrane region" description="Helical" evidence="5">
    <location>
        <begin position="151"/>
        <end position="174"/>
    </location>
</feature>
<feature type="transmembrane region" description="Helical" evidence="5">
    <location>
        <begin position="21"/>
        <end position="41"/>
    </location>
</feature>
<dbReference type="PROSITE" id="PS51012">
    <property type="entry name" value="ABC_TM2"/>
    <property type="match status" value="1"/>
</dbReference>
<accession>A0A4R4AA10</accession>
<dbReference type="RefSeq" id="WP_132229810.1">
    <property type="nucleotide sequence ID" value="NZ_NRRH01000009.1"/>
</dbReference>
<dbReference type="Proteomes" id="UP000295247">
    <property type="component" value="Unassembled WGS sequence"/>
</dbReference>
<dbReference type="PANTHER" id="PTHR43027">
    <property type="entry name" value="DOXORUBICIN RESISTANCE ABC TRANSPORTER PERMEASE PROTEIN DRRC-RELATED"/>
    <property type="match status" value="1"/>
</dbReference>
<dbReference type="EMBL" id="SMDC01000006">
    <property type="protein sequence ID" value="TCW35584.1"/>
    <property type="molecule type" value="Genomic_DNA"/>
</dbReference>
<dbReference type="AlphaFoldDB" id="A0A4R4AA10"/>
<dbReference type="Pfam" id="PF12698">
    <property type="entry name" value="ABC2_membrane_3"/>
    <property type="match status" value="1"/>
</dbReference>
<evidence type="ECO:0000259" key="6">
    <source>
        <dbReference type="PROSITE" id="PS51012"/>
    </source>
</evidence>
<evidence type="ECO:0000256" key="1">
    <source>
        <dbReference type="ARBA" id="ARBA00004141"/>
    </source>
</evidence>
<comment type="subcellular location">
    <subcellularLocation>
        <location evidence="1">Membrane</location>
        <topology evidence="1">Multi-pass membrane protein</topology>
    </subcellularLocation>
</comment>
<dbReference type="PANTHER" id="PTHR43027:SF2">
    <property type="entry name" value="TRANSPORT PERMEASE PROTEIN"/>
    <property type="match status" value="1"/>
</dbReference>
<evidence type="ECO:0000256" key="3">
    <source>
        <dbReference type="ARBA" id="ARBA00022989"/>
    </source>
</evidence>
<feature type="domain" description="ABC transmembrane type-2" evidence="6">
    <location>
        <begin position="118"/>
        <end position="343"/>
    </location>
</feature>
<feature type="transmembrane region" description="Helical" evidence="5">
    <location>
        <begin position="322"/>
        <end position="340"/>
    </location>
</feature>
<organism evidence="7 8">
    <name type="scientific">Marichromatium gracile</name>
    <name type="common">Chromatium gracile</name>
    <dbReference type="NCBI Taxonomy" id="1048"/>
    <lineage>
        <taxon>Bacteria</taxon>
        <taxon>Pseudomonadati</taxon>
        <taxon>Pseudomonadota</taxon>
        <taxon>Gammaproteobacteria</taxon>
        <taxon>Chromatiales</taxon>
        <taxon>Chromatiaceae</taxon>
        <taxon>Marichromatium</taxon>
    </lineage>
</organism>
<evidence type="ECO:0000313" key="8">
    <source>
        <dbReference type="Proteomes" id="UP000295247"/>
    </source>
</evidence>
<feature type="transmembrane region" description="Helical" evidence="5">
    <location>
        <begin position="264"/>
        <end position="282"/>
    </location>
</feature>